<keyword evidence="4" id="KW-1185">Reference proteome</keyword>
<dbReference type="SUPFAM" id="SSF46955">
    <property type="entry name" value="Putative DNA-binding domain"/>
    <property type="match status" value="1"/>
</dbReference>
<dbReference type="Pfam" id="PF12728">
    <property type="entry name" value="HTH_17"/>
    <property type="match status" value="1"/>
</dbReference>
<organism evidence="3 4">
    <name type="scientific">Halorhodospira neutriphila</name>
    <dbReference type="NCBI Taxonomy" id="168379"/>
    <lineage>
        <taxon>Bacteria</taxon>
        <taxon>Pseudomonadati</taxon>
        <taxon>Pseudomonadota</taxon>
        <taxon>Gammaproteobacteria</taxon>
        <taxon>Chromatiales</taxon>
        <taxon>Ectothiorhodospiraceae</taxon>
        <taxon>Halorhodospira</taxon>
    </lineage>
</organism>
<evidence type="ECO:0000256" key="1">
    <source>
        <dbReference type="SAM" id="MobiDB-lite"/>
    </source>
</evidence>
<protein>
    <recommendedName>
        <fullName evidence="2">Helix-turn-helix domain-containing protein</fullName>
    </recommendedName>
</protein>
<dbReference type="InterPro" id="IPR041657">
    <property type="entry name" value="HTH_17"/>
</dbReference>
<dbReference type="Gene3D" id="1.10.10.10">
    <property type="entry name" value="Winged helix-like DNA-binding domain superfamily/Winged helix DNA-binding domain"/>
    <property type="match status" value="1"/>
</dbReference>
<evidence type="ECO:0000313" key="3">
    <source>
        <dbReference type="EMBL" id="MBK1726803.1"/>
    </source>
</evidence>
<dbReference type="EMBL" id="NRSH01000069">
    <property type="protein sequence ID" value="MBK1726803.1"/>
    <property type="molecule type" value="Genomic_DNA"/>
</dbReference>
<gene>
    <name evidence="3" type="ORF">CKO13_07180</name>
</gene>
<reference evidence="3 4" key="1">
    <citation type="journal article" date="2020" name="Microorganisms">
        <title>Osmotic Adaptation and Compatible Solute Biosynthesis of Phototrophic Bacteria as Revealed from Genome Analyses.</title>
        <authorList>
            <person name="Imhoff J.F."/>
            <person name="Rahn T."/>
            <person name="Kunzel S."/>
            <person name="Keller A."/>
            <person name="Neulinger S.C."/>
        </authorList>
    </citation>
    <scope>NUCLEOTIDE SEQUENCE [LARGE SCALE GENOMIC DNA]</scope>
    <source>
        <strain evidence="3 4">DSM 15116</strain>
    </source>
</reference>
<comment type="caution">
    <text evidence="3">The sequence shown here is derived from an EMBL/GenBank/DDBJ whole genome shotgun (WGS) entry which is preliminary data.</text>
</comment>
<name>A0ABS1E5K4_9GAMM</name>
<proteinExistence type="predicted"/>
<feature type="compositionally biased region" description="Basic and acidic residues" evidence="1">
    <location>
        <begin position="1"/>
        <end position="10"/>
    </location>
</feature>
<dbReference type="Proteomes" id="UP000738126">
    <property type="component" value="Unassembled WGS sequence"/>
</dbReference>
<feature type="region of interest" description="Disordered" evidence="1">
    <location>
        <begin position="1"/>
        <end position="21"/>
    </location>
</feature>
<dbReference type="InterPro" id="IPR036388">
    <property type="entry name" value="WH-like_DNA-bd_sf"/>
</dbReference>
<feature type="compositionally biased region" description="Low complexity" evidence="1">
    <location>
        <begin position="11"/>
        <end position="21"/>
    </location>
</feature>
<sequence length="87" mass="9768">MTTSHHKTDAEAAAELGLSEARPLTTAELAELLSMQPQTPRRWRHAGTGPVYIRLGSRVRYRPRDVLAWLEAHRMEHPAREAEEGAA</sequence>
<evidence type="ECO:0000313" key="4">
    <source>
        <dbReference type="Proteomes" id="UP000738126"/>
    </source>
</evidence>
<dbReference type="InterPro" id="IPR009061">
    <property type="entry name" value="DNA-bd_dom_put_sf"/>
</dbReference>
<feature type="domain" description="Helix-turn-helix" evidence="2">
    <location>
        <begin position="24"/>
        <end position="73"/>
    </location>
</feature>
<dbReference type="RefSeq" id="WP_200258762.1">
    <property type="nucleotide sequence ID" value="NZ_NRSH01000069.1"/>
</dbReference>
<accession>A0ABS1E5K4</accession>
<evidence type="ECO:0000259" key="2">
    <source>
        <dbReference type="Pfam" id="PF12728"/>
    </source>
</evidence>